<evidence type="ECO:0000313" key="3">
    <source>
        <dbReference type="EMBL" id="KAK3088601.1"/>
    </source>
</evidence>
<dbReference type="Gene3D" id="2.30.29.30">
    <property type="entry name" value="Pleckstrin-homology domain (PH domain)/Phosphotyrosine-binding domain (PTB)"/>
    <property type="match status" value="1"/>
</dbReference>
<sequence>MKMVLGLQQQCGCGGVPARDGRVEGLETKSGILHLVQNKDHKVRKVSMYVRVYQNCFEHYMLIFKDQKYTNQAVFVNLKNSLVKKSGDQDNEFDVIPDNIDGSVFTFHTNSDKELESWLSVLQSVSQSPGSKGCISPTLSPVIPRAPLMPPLTEEDEEGD</sequence>
<evidence type="ECO:0000313" key="4">
    <source>
        <dbReference type="Proteomes" id="UP001186944"/>
    </source>
</evidence>
<dbReference type="SMART" id="SM00233">
    <property type="entry name" value="PH"/>
    <property type="match status" value="1"/>
</dbReference>
<feature type="region of interest" description="Disordered" evidence="1">
    <location>
        <begin position="136"/>
        <end position="160"/>
    </location>
</feature>
<gene>
    <name evidence="3" type="ORF">FSP39_021175</name>
</gene>
<name>A0AA89BRN7_PINIB</name>
<protein>
    <recommendedName>
        <fullName evidence="2">PH domain-containing protein</fullName>
    </recommendedName>
</protein>
<dbReference type="EMBL" id="VSWD01000011">
    <property type="protein sequence ID" value="KAK3088601.1"/>
    <property type="molecule type" value="Genomic_DNA"/>
</dbReference>
<dbReference type="CDD" id="cd00821">
    <property type="entry name" value="PH"/>
    <property type="match status" value="1"/>
</dbReference>
<dbReference type="InterPro" id="IPR011993">
    <property type="entry name" value="PH-like_dom_sf"/>
</dbReference>
<accession>A0AA89BRN7</accession>
<keyword evidence="4" id="KW-1185">Reference proteome</keyword>
<dbReference type="Pfam" id="PF00169">
    <property type="entry name" value="PH"/>
    <property type="match status" value="1"/>
</dbReference>
<dbReference type="InterPro" id="IPR001849">
    <property type="entry name" value="PH_domain"/>
</dbReference>
<evidence type="ECO:0000259" key="2">
    <source>
        <dbReference type="PROSITE" id="PS50003"/>
    </source>
</evidence>
<organism evidence="3 4">
    <name type="scientific">Pinctada imbricata</name>
    <name type="common">Atlantic pearl-oyster</name>
    <name type="synonym">Pinctada martensii</name>
    <dbReference type="NCBI Taxonomy" id="66713"/>
    <lineage>
        <taxon>Eukaryota</taxon>
        <taxon>Metazoa</taxon>
        <taxon>Spiralia</taxon>
        <taxon>Lophotrochozoa</taxon>
        <taxon>Mollusca</taxon>
        <taxon>Bivalvia</taxon>
        <taxon>Autobranchia</taxon>
        <taxon>Pteriomorphia</taxon>
        <taxon>Pterioida</taxon>
        <taxon>Pterioidea</taxon>
        <taxon>Pteriidae</taxon>
        <taxon>Pinctada</taxon>
    </lineage>
</organism>
<feature type="domain" description="PH" evidence="2">
    <location>
        <begin position="26"/>
        <end position="127"/>
    </location>
</feature>
<dbReference type="SUPFAM" id="SSF50729">
    <property type="entry name" value="PH domain-like"/>
    <property type="match status" value="1"/>
</dbReference>
<comment type="caution">
    <text evidence="3">The sequence shown here is derived from an EMBL/GenBank/DDBJ whole genome shotgun (WGS) entry which is preliminary data.</text>
</comment>
<reference evidence="3" key="1">
    <citation type="submission" date="2019-08" db="EMBL/GenBank/DDBJ databases">
        <title>The improved chromosome-level genome for the pearl oyster Pinctada fucata martensii using PacBio sequencing and Hi-C.</title>
        <authorList>
            <person name="Zheng Z."/>
        </authorList>
    </citation>
    <scope>NUCLEOTIDE SEQUENCE</scope>
    <source>
        <strain evidence="3">ZZ-2019</strain>
        <tissue evidence="3">Adductor muscle</tissue>
    </source>
</reference>
<dbReference type="Proteomes" id="UP001186944">
    <property type="component" value="Unassembled WGS sequence"/>
</dbReference>
<dbReference type="AlphaFoldDB" id="A0AA89BRN7"/>
<evidence type="ECO:0000256" key="1">
    <source>
        <dbReference type="SAM" id="MobiDB-lite"/>
    </source>
</evidence>
<dbReference type="PROSITE" id="PS50003">
    <property type="entry name" value="PH_DOMAIN"/>
    <property type="match status" value="1"/>
</dbReference>
<proteinExistence type="predicted"/>